<evidence type="ECO:0008006" key="3">
    <source>
        <dbReference type="Google" id="ProtNLM"/>
    </source>
</evidence>
<dbReference type="AlphaFoldDB" id="A0A175RWS2"/>
<keyword evidence="2" id="KW-1185">Reference proteome</keyword>
<gene>
    <name evidence="1" type="ORF">NS365_04550</name>
</gene>
<proteinExistence type="predicted"/>
<evidence type="ECO:0000313" key="2">
    <source>
        <dbReference type="Proteomes" id="UP000078529"/>
    </source>
</evidence>
<dbReference type="PATRIC" id="fig|401562.4.peg.464"/>
<evidence type="ECO:0000313" key="1">
    <source>
        <dbReference type="EMBL" id="KTR07332.1"/>
    </source>
</evidence>
<name>A0A175RWS2_9HYPH</name>
<sequence>MAVSVWPASLPQCFLLGTTNEAIGDGRIVSSMDVGPAKLRRRSSAMPGALSGRFRFTRAQLAVARDFLEVTLLGGVLPFRFPAQSKDGTVLVRLKEMPNWMRETGQTYSCELTLEVLP</sequence>
<dbReference type="Proteomes" id="UP000078529">
    <property type="component" value="Unassembled WGS sequence"/>
</dbReference>
<protein>
    <recommendedName>
        <fullName evidence="3">Phage tail protein</fullName>
    </recommendedName>
</protein>
<dbReference type="RefSeq" id="WP_058599095.1">
    <property type="nucleotide sequence ID" value="NZ_LDQA01000011.1"/>
</dbReference>
<reference evidence="1 2" key="1">
    <citation type="journal article" date="2016" name="Front. Microbiol.">
        <title>Genomic Resource of Rice Seed Associated Bacteria.</title>
        <authorList>
            <person name="Midha S."/>
            <person name="Bansal K."/>
            <person name="Sharma S."/>
            <person name="Kumar N."/>
            <person name="Patil P.P."/>
            <person name="Chaudhry V."/>
            <person name="Patil P.B."/>
        </authorList>
    </citation>
    <scope>NUCLEOTIDE SEQUENCE [LARGE SCALE GENOMIC DNA]</scope>
    <source>
        <strain evidence="1 2">NS365</strain>
    </source>
</reference>
<accession>A0A175RWS2</accession>
<organism evidence="1 2">
    <name type="scientific">Aureimonas ureilytica</name>
    <dbReference type="NCBI Taxonomy" id="401562"/>
    <lineage>
        <taxon>Bacteria</taxon>
        <taxon>Pseudomonadati</taxon>
        <taxon>Pseudomonadota</taxon>
        <taxon>Alphaproteobacteria</taxon>
        <taxon>Hyphomicrobiales</taxon>
        <taxon>Aurantimonadaceae</taxon>
        <taxon>Aureimonas</taxon>
    </lineage>
</organism>
<dbReference type="EMBL" id="LDQA01000011">
    <property type="protein sequence ID" value="KTR07332.1"/>
    <property type="molecule type" value="Genomic_DNA"/>
</dbReference>
<comment type="caution">
    <text evidence="1">The sequence shown here is derived from an EMBL/GenBank/DDBJ whole genome shotgun (WGS) entry which is preliminary data.</text>
</comment>